<keyword evidence="3" id="KW-1185">Reference proteome</keyword>
<evidence type="ECO:0000313" key="3">
    <source>
        <dbReference type="Proteomes" id="UP000032232"/>
    </source>
</evidence>
<proteinExistence type="predicted"/>
<reference evidence="2 3" key="1">
    <citation type="submission" date="2015-02" db="EMBL/GenBank/DDBJ databases">
        <title>Genome Sequence of Jannaschia aquimarina DSM28248, a member of the Roseobacter clade.</title>
        <authorList>
            <person name="Voget S."/>
            <person name="Daniel R."/>
        </authorList>
    </citation>
    <scope>NUCLEOTIDE SEQUENCE [LARGE SCALE GENOMIC DNA]</scope>
    <source>
        <strain evidence="2 3">GSW-M26</strain>
    </source>
</reference>
<dbReference type="PATRIC" id="fig|935700.4.peg.2273"/>
<dbReference type="Pfam" id="PF13770">
    <property type="entry name" value="DUF4169"/>
    <property type="match status" value="1"/>
</dbReference>
<evidence type="ECO:0000256" key="1">
    <source>
        <dbReference type="SAM" id="MobiDB-lite"/>
    </source>
</evidence>
<dbReference type="RefSeq" id="WP_043919011.1">
    <property type="nucleotide sequence ID" value="NZ_FZPF01000004.1"/>
</dbReference>
<comment type="caution">
    <text evidence="2">The sequence shown here is derived from an EMBL/GenBank/DDBJ whole genome shotgun (WGS) entry which is preliminary data.</text>
</comment>
<dbReference type="Proteomes" id="UP000032232">
    <property type="component" value="Unassembled WGS sequence"/>
</dbReference>
<dbReference type="EMBL" id="JYFE01000041">
    <property type="protein sequence ID" value="KIT15939.1"/>
    <property type="molecule type" value="Genomic_DNA"/>
</dbReference>
<feature type="region of interest" description="Disordered" evidence="1">
    <location>
        <begin position="1"/>
        <end position="58"/>
    </location>
</feature>
<evidence type="ECO:0000313" key="2">
    <source>
        <dbReference type="EMBL" id="KIT15939.1"/>
    </source>
</evidence>
<evidence type="ECO:0008006" key="4">
    <source>
        <dbReference type="Google" id="ProtNLM"/>
    </source>
</evidence>
<accession>A0A0D1EE27</accession>
<gene>
    <name evidence="2" type="ORF">jaqu_22070</name>
</gene>
<protein>
    <recommendedName>
        <fullName evidence="4">DUF4169 domain-containing protein</fullName>
    </recommendedName>
</protein>
<dbReference type="STRING" id="935700.jaqu_22070"/>
<feature type="compositionally biased region" description="Basic and acidic residues" evidence="1">
    <location>
        <begin position="37"/>
        <end position="58"/>
    </location>
</feature>
<dbReference type="AlphaFoldDB" id="A0A0D1EE27"/>
<organism evidence="2 3">
    <name type="scientific">Jannaschia aquimarina</name>
    <dbReference type="NCBI Taxonomy" id="935700"/>
    <lineage>
        <taxon>Bacteria</taxon>
        <taxon>Pseudomonadati</taxon>
        <taxon>Pseudomonadota</taxon>
        <taxon>Alphaproteobacteria</taxon>
        <taxon>Rhodobacterales</taxon>
        <taxon>Roseobacteraceae</taxon>
        <taxon>Jannaschia</taxon>
    </lineage>
</organism>
<name>A0A0D1EE27_9RHOB</name>
<dbReference type="InterPro" id="IPR025227">
    <property type="entry name" value="DUF4169"/>
</dbReference>
<sequence length="58" mass="6470">MSGKVVNLRAARKARTRDAKRAEADANAARHGRTKAQKAEEDAAAHRARRHLDGHERE</sequence>